<evidence type="ECO:0000313" key="3">
    <source>
        <dbReference type="Proteomes" id="UP000749646"/>
    </source>
</evidence>
<keyword evidence="3" id="KW-1185">Reference proteome</keyword>
<gene>
    <name evidence="2" type="ORF">BGZ65_006230</name>
</gene>
<feature type="region of interest" description="Disordered" evidence="1">
    <location>
        <begin position="46"/>
        <end position="69"/>
    </location>
</feature>
<name>A0A9P6IJW2_9FUNG</name>
<feature type="non-terminal residue" evidence="2">
    <location>
        <position position="1"/>
    </location>
</feature>
<dbReference type="Proteomes" id="UP000749646">
    <property type="component" value="Unassembled WGS sequence"/>
</dbReference>
<accession>A0A9P6IJW2</accession>
<sequence length="69" mass="7561">EEGEKGGEAARKVILGYKGDERYLDGKYLRDESDVSLAKKNVGVKDGNQDGLLQNGESSSCARQRMLVE</sequence>
<proteinExistence type="predicted"/>
<evidence type="ECO:0000256" key="1">
    <source>
        <dbReference type="SAM" id="MobiDB-lite"/>
    </source>
</evidence>
<feature type="non-terminal residue" evidence="2">
    <location>
        <position position="69"/>
    </location>
</feature>
<reference evidence="2" key="1">
    <citation type="journal article" date="2020" name="Fungal Divers.">
        <title>Resolving the Mortierellaceae phylogeny through synthesis of multi-gene phylogenetics and phylogenomics.</title>
        <authorList>
            <person name="Vandepol N."/>
            <person name="Liber J."/>
            <person name="Desiro A."/>
            <person name="Na H."/>
            <person name="Kennedy M."/>
            <person name="Barry K."/>
            <person name="Grigoriev I.V."/>
            <person name="Miller A.N."/>
            <person name="O'Donnell K."/>
            <person name="Stajich J.E."/>
            <person name="Bonito G."/>
        </authorList>
    </citation>
    <scope>NUCLEOTIDE SEQUENCE</scope>
    <source>
        <strain evidence="2">MES-2147</strain>
    </source>
</reference>
<evidence type="ECO:0000313" key="2">
    <source>
        <dbReference type="EMBL" id="KAF9928537.1"/>
    </source>
</evidence>
<organism evidence="2 3">
    <name type="scientific">Modicella reniformis</name>
    <dbReference type="NCBI Taxonomy" id="1440133"/>
    <lineage>
        <taxon>Eukaryota</taxon>
        <taxon>Fungi</taxon>
        <taxon>Fungi incertae sedis</taxon>
        <taxon>Mucoromycota</taxon>
        <taxon>Mortierellomycotina</taxon>
        <taxon>Mortierellomycetes</taxon>
        <taxon>Mortierellales</taxon>
        <taxon>Mortierellaceae</taxon>
        <taxon>Modicella</taxon>
    </lineage>
</organism>
<dbReference type="EMBL" id="JAAAHW010010242">
    <property type="protein sequence ID" value="KAF9928537.1"/>
    <property type="molecule type" value="Genomic_DNA"/>
</dbReference>
<feature type="compositionally biased region" description="Polar residues" evidence="1">
    <location>
        <begin position="51"/>
        <end position="62"/>
    </location>
</feature>
<protein>
    <submittedName>
        <fullName evidence="2">Uncharacterized protein</fullName>
    </submittedName>
</protein>
<comment type="caution">
    <text evidence="2">The sequence shown here is derived from an EMBL/GenBank/DDBJ whole genome shotgun (WGS) entry which is preliminary data.</text>
</comment>
<dbReference type="AlphaFoldDB" id="A0A9P6IJW2"/>